<dbReference type="Gene3D" id="3.40.50.1820">
    <property type="entry name" value="alpha/beta hydrolase"/>
    <property type="match status" value="1"/>
</dbReference>
<dbReference type="EMBL" id="ML994615">
    <property type="protein sequence ID" value="KAF2192665.1"/>
    <property type="molecule type" value="Genomic_DNA"/>
</dbReference>
<evidence type="ECO:0000256" key="5">
    <source>
        <dbReference type="SAM" id="SignalP"/>
    </source>
</evidence>
<dbReference type="AlphaFoldDB" id="A0A6A6ENB7"/>
<name>A0A6A6ENB7_9PEZI</name>
<evidence type="ECO:0000256" key="2">
    <source>
        <dbReference type="ARBA" id="ARBA00022801"/>
    </source>
</evidence>
<evidence type="ECO:0000313" key="7">
    <source>
        <dbReference type="Proteomes" id="UP000800200"/>
    </source>
</evidence>
<dbReference type="SUPFAM" id="SSF53474">
    <property type="entry name" value="alpha/beta-Hydrolases"/>
    <property type="match status" value="1"/>
</dbReference>
<dbReference type="EC" id="3.1.1.47" evidence="1"/>
<feature type="chain" id="PRO_5025366100" description="1-alkyl-2-acetylglycerophosphocholine esterase" evidence="5">
    <location>
        <begin position="29"/>
        <end position="383"/>
    </location>
</feature>
<keyword evidence="7" id="KW-1185">Reference proteome</keyword>
<feature type="signal peptide" evidence="5">
    <location>
        <begin position="1"/>
        <end position="28"/>
    </location>
</feature>
<dbReference type="OrthoDB" id="2363873at2759"/>
<dbReference type="Proteomes" id="UP000800200">
    <property type="component" value="Unassembled WGS sequence"/>
</dbReference>
<dbReference type="PANTHER" id="PTHR10272:SF14">
    <property type="entry name" value="PAF ACETYLHYDROLASE FAMILY PROTEIN"/>
    <property type="match status" value="1"/>
</dbReference>
<dbReference type="PROSITE" id="PS51257">
    <property type="entry name" value="PROKAR_LIPOPROTEIN"/>
    <property type="match status" value="1"/>
</dbReference>
<evidence type="ECO:0000256" key="4">
    <source>
        <dbReference type="ARBA" id="ARBA00023098"/>
    </source>
</evidence>
<dbReference type="GO" id="GO:0003847">
    <property type="term" value="F:1-alkyl-2-acetylglycerophosphocholine esterase activity"/>
    <property type="evidence" value="ECO:0007669"/>
    <property type="project" value="UniProtKB-EC"/>
</dbReference>
<reference evidence="6" key="1">
    <citation type="journal article" date="2020" name="Stud. Mycol.">
        <title>101 Dothideomycetes genomes: a test case for predicting lifestyles and emergence of pathogens.</title>
        <authorList>
            <person name="Haridas S."/>
            <person name="Albert R."/>
            <person name="Binder M."/>
            <person name="Bloem J."/>
            <person name="Labutti K."/>
            <person name="Salamov A."/>
            <person name="Andreopoulos B."/>
            <person name="Baker S."/>
            <person name="Barry K."/>
            <person name="Bills G."/>
            <person name="Bluhm B."/>
            <person name="Cannon C."/>
            <person name="Castanera R."/>
            <person name="Culley D."/>
            <person name="Daum C."/>
            <person name="Ezra D."/>
            <person name="Gonzalez J."/>
            <person name="Henrissat B."/>
            <person name="Kuo A."/>
            <person name="Liang C."/>
            <person name="Lipzen A."/>
            <person name="Lutzoni F."/>
            <person name="Magnuson J."/>
            <person name="Mondo S."/>
            <person name="Nolan M."/>
            <person name="Ohm R."/>
            <person name="Pangilinan J."/>
            <person name="Park H.-J."/>
            <person name="Ramirez L."/>
            <person name="Alfaro M."/>
            <person name="Sun H."/>
            <person name="Tritt A."/>
            <person name="Yoshinaga Y."/>
            <person name="Zwiers L.-H."/>
            <person name="Turgeon B."/>
            <person name="Goodwin S."/>
            <person name="Spatafora J."/>
            <person name="Crous P."/>
            <person name="Grigoriev I."/>
        </authorList>
    </citation>
    <scope>NUCLEOTIDE SEQUENCE</scope>
    <source>
        <strain evidence="6">CBS 207.26</strain>
    </source>
</reference>
<organism evidence="6 7">
    <name type="scientific">Zopfia rhizophila CBS 207.26</name>
    <dbReference type="NCBI Taxonomy" id="1314779"/>
    <lineage>
        <taxon>Eukaryota</taxon>
        <taxon>Fungi</taxon>
        <taxon>Dikarya</taxon>
        <taxon>Ascomycota</taxon>
        <taxon>Pezizomycotina</taxon>
        <taxon>Dothideomycetes</taxon>
        <taxon>Dothideomycetes incertae sedis</taxon>
        <taxon>Zopfiaceae</taxon>
        <taxon>Zopfia</taxon>
    </lineage>
</organism>
<protein>
    <recommendedName>
        <fullName evidence="1">1-alkyl-2-acetylglycerophosphocholine esterase</fullName>
        <ecNumber evidence="1">3.1.1.47</ecNumber>
    </recommendedName>
</protein>
<sequence>MRLSITVSMRRIALHILLLLLSCLVIRADVLLPVPSGQYAVSHTTVKLVDESRADPFDPNYGKRAVMISLFYPVSRNDCQQTCPINYMPPTTAAILDAGLAQYDIPNGTFESFKLQVCCMVSEGGTKDVNKSPVVLFSPGLGFTRLAYNVYAQTLASAGYAVATIDHTYESMVVEYPDGSFTPGLNLSMDQPDLERYISIRVDDARFVLSQLGTDSIVKELVPDIRCAFNISQAAFYGHSAGGATAVAALQSDERFVGGVDLDGALFNINSDINQPVLLFGTPIHNSTNTPSWDHFKGWEKELVLSNARHITYGDMPLLIKQSGIPITDTLRSMIGTLDGARAFEVITTYIQAFMDFVLKGKNSSLFDGPSTEYPEMEVPTRE</sequence>
<evidence type="ECO:0000256" key="3">
    <source>
        <dbReference type="ARBA" id="ARBA00022963"/>
    </source>
</evidence>
<dbReference type="PANTHER" id="PTHR10272">
    <property type="entry name" value="PLATELET-ACTIVATING FACTOR ACETYLHYDROLASE"/>
    <property type="match status" value="1"/>
</dbReference>
<keyword evidence="3" id="KW-0442">Lipid degradation</keyword>
<keyword evidence="5" id="KW-0732">Signal</keyword>
<evidence type="ECO:0000256" key="1">
    <source>
        <dbReference type="ARBA" id="ARBA00013201"/>
    </source>
</evidence>
<accession>A0A6A6ENB7</accession>
<keyword evidence="2" id="KW-0378">Hydrolase</keyword>
<dbReference type="InterPro" id="IPR029058">
    <property type="entry name" value="AB_hydrolase_fold"/>
</dbReference>
<dbReference type="GO" id="GO:0016042">
    <property type="term" value="P:lipid catabolic process"/>
    <property type="evidence" value="ECO:0007669"/>
    <property type="project" value="UniProtKB-KW"/>
</dbReference>
<gene>
    <name evidence="6" type="ORF">K469DRAFT_717245</name>
</gene>
<dbReference type="Pfam" id="PF03403">
    <property type="entry name" value="PAF-AH_p_II"/>
    <property type="match status" value="2"/>
</dbReference>
<evidence type="ECO:0000313" key="6">
    <source>
        <dbReference type="EMBL" id="KAF2192665.1"/>
    </source>
</evidence>
<proteinExistence type="predicted"/>
<keyword evidence="4" id="KW-0443">Lipid metabolism</keyword>